<evidence type="ECO:0000313" key="10">
    <source>
        <dbReference type="EMBL" id="RBP47650.1"/>
    </source>
</evidence>
<evidence type="ECO:0000256" key="5">
    <source>
        <dbReference type="ARBA" id="ARBA00022801"/>
    </source>
</evidence>
<reference evidence="10 11" key="1">
    <citation type="submission" date="2018-06" db="EMBL/GenBank/DDBJ databases">
        <title>Genomic Encyclopedia of Type Strains, Phase IV (KMG-IV): sequencing the most valuable type-strain genomes for metagenomic binning, comparative biology and taxonomic classification.</title>
        <authorList>
            <person name="Goeker M."/>
        </authorList>
    </citation>
    <scope>NUCLEOTIDE SEQUENCE [LARGE SCALE GENOMIC DNA]</scope>
    <source>
        <strain evidence="10 11">DSM 25532</strain>
    </source>
</reference>
<evidence type="ECO:0000256" key="1">
    <source>
        <dbReference type="ARBA" id="ARBA00004651"/>
    </source>
</evidence>
<dbReference type="NCBIfam" id="TIGR04178">
    <property type="entry name" value="exo_archaeo"/>
    <property type="match status" value="1"/>
</dbReference>
<organism evidence="10 11">
    <name type="scientific">Roseimicrobium gellanilyticum</name>
    <dbReference type="NCBI Taxonomy" id="748857"/>
    <lineage>
        <taxon>Bacteria</taxon>
        <taxon>Pseudomonadati</taxon>
        <taxon>Verrucomicrobiota</taxon>
        <taxon>Verrucomicrobiia</taxon>
        <taxon>Verrucomicrobiales</taxon>
        <taxon>Verrucomicrobiaceae</taxon>
        <taxon>Roseimicrobium</taxon>
    </lineage>
</organism>
<keyword evidence="11" id="KW-1185">Reference proteome</keyword>
<evidence type="ECO:0000313" key="11">
    <source>
        <dbReference type="Proteomes" id="UP000253426"/>
    </source>
</evidence>
<feature type="transmembrane region" description="Helical" evidence="8">
    <location>
        <begin position="228"/>
        <end position="245"/>
    </location>
</feature>
<dbReference type="InterPro" id="IPR019127">
    <property type="entry name" value="Exosortase"/>
</dbReference>
<sequence>MSSATLTAEKKRTTVETKVSWTRWLPLGVGAVVMVLLFAVFPYQHWTYATRGSVMEGWWKVLTLVPENGEWQYCLLVPFVTGWLVWRQADLLRKLPVQGSWLGVPVLAIGIFTYWAGYKVDTGYLGYAAFQFVLAGLILILGGKAWMRALFIPWLFLAFAWPLFPLDNLLAARLKIPTAQIAGWVLNVVGVPCVREGSTLQSIADSVAGLQQGEKFTLDVSDSCSGMRSLYALIMTGVLYSMVALKGTGPRLLLAASTIPLAVAGNVVRLLFLAVGCLVAGQEFAVGKQIHGRLVEASVTSGIVSGKDHEGKGVYVNVTGGRLVVEKVTPDNQMQGWMKGTLEDGRVFEAKVESAKLTGRELTDVTLQNVMLKPSANAEPTAIVASGILSQAALERPSFSESKQVESFFHIFAGFVVFGVALAGVFGLASLLERKHWKQAKKWGHAGAAASLPGESAHPSDIMAKSGTAFALGVSAMVVCWATPSAAQLAESSFREDLPEIVDECPSVPLTMTSKERALFDETVKLNRRVYLTPDNQQVLVTVVLSGRLKKTLHQPERCLPDQGWIISSSQVVPLHLKDGRELHATVLSLFRDMIKDDGTRVRVRALNLYWYQGSHGYSTPSYDMSSIVNYRDAIFRNLNHRWAQASFFIKLSEKEVGSFDDPLEELTAVQLLSAFAAETAVGILKPAE</sequence>
<accession>A0A366HUX0</accession>
<evidence type="ECO:0000256" key="2">
    <source>
        <dbReference type="ARBA" id="ARBA00022475"/>
    </source>
</evidence>
<keyword evidence="5" id="KW-0378">Hydrolase</keyword>
<feature type="transmembrane region" description="Helical" evidence="8">
    <location>
        <begin position="124"/>
        <end position="142"/>
    </location>
</feature>
<feature type="transmembrane region" description="Helical" evidence="8">
    <location>
        <begin position="99"/>
        <end position="118"/>
    </location>
</feature>
<evidence type="ECO:0000259" key="9">
    <source>
        <dbReference type="Pfam" id="PF11984"/>
    </source>
</evidence>
<feature type="transmembrane region" description="Helical" evidence="8">
    <location>
        <begin position="149"/>
        <end position="166"/>
    </location>
</feature>
<keyword evidence="6 8" id="KW-1133">Transmembrane helix</keyword>
<dbReference type="InterPro" id="IPR026392">
    <property type="entry name" value="Exo/Archaeosortase_dom"/>
</dbReference>
<protein>
    <submittedName>
        <fullName evidence="10">Exosortase</fullName>
    </submittedName>
</protein>
<dbReference type="EMBL" id="QNRR01000001">
    <property type="protein sequence ID" value="RBP47650.1"/>
    <property type="molecule type" value="Genomic_DNA"/>
</dbReference>
<evidence type="ECO:0000256" key="6">
    <source>
        <dbReference type="ARBA" id="ARBA00022989"/>
    </source>
</evidence>
<dbReference type="RefSeq" id="WP_113956567.1">
    <property type="nucleotide sequence ID" value="NZ_QNRR01000001.1"/>
</dbReference>
<feature type="transmembrane region" description="Helical" evidence="8">
    <location>
        <begin position="252"/>
        <end position="275"/>
    </location>
</feature>
<proteinExistence type="predicted"/>
<keyword evidence="3" id="KW-0645">Protease</keyword>
<dbReference type="GO" id="GO:0005886">
    <property type="term" value="C:plasma membrane"/>
    <property type="evidence" value="ECO:0007669"/>
    <property type="project" value="UniProtKB-SubCell"/>
</dbReference>
<dbReference type="InterPro" id="IPR014263">
    <property type="entry name" value="Methanolan_biosynth_EpsI"/>
</dbReference>
<evidence type="ECO:0000256" key="7">
    <source>
        <dbReference type="ARBA" id="ARBA00023136"/>
    </source>
</evidence>
<evidence type="ECO:0000256" key="8">
    <source>
        <dbReference type="SAM" id="Phobius"/>
    </source>
</evidence>
<keyword evidence="7 8" id="KW-0472">Membrane</keyword>
<name>A0A366HUX0_9BACT</name>
<feature type="domain" description="Methanolan biosynthesis EpsI" evidence="9">
    <location>
        <begin position="469"/>
        <end position="586"/>
    </location>
</feature>
<dbReference type="OrthoDB" id="9769061at2"/>
<feature type="transmembrane region" description="Helical" evidence="8">
    <location>
        <begin position="70"/>
        <end position="87"/>
    </location>
</feature>
<dbReference type="Pfam" id="PF11984">
    <property type="entry name" value="DUF3485"/>
    <property type="match status" value="1"/>
</dbReference>
<dbReference type="GO" id="GO:0008233">
    <property type="term" value="F:peptidase activity"/>
    <property type="evidence" value="ECO:0007669"/>
    <property type="project" value="UniProtKB-KW"/>
</dbReference>
<evidence type="ECO:0000256" key="3">
    <source>
        <dbReference type="ARBA" id="ARBA00022670"/>
    </source>
</evidence>
<feature type="transmembrane region" description="Helical" evidence="8">
    <location>
        <begin position="408"/>
        <end position="432"/>
    </location>
</feature>
<keyword evidence="4 8" id="KW-0812">Transmembrane</keyword>
<keyword evidence="2" id="KW-1003">Cell membrane</keyword>
<comment type="caution">
    <text evidence="10">The sequence shown here is derived from an EMBL/GenBank/DDBJ whole genome shotgun (WGS) entry which is preliminary data.</text>
</comment>
<dbReference type="GO" id="GO:0006508">
    <property type="term" value="P:proteolysis"/>
    <property type="evidence" value="ECO:0007669"/>
    <property type="project" value="UniProtKB-KW"/>
</dbReference>
<feature type="transmembrane region" description="Helical" evidence="8">
    <location>
        <begin position="21"/>
        <end position="41"/>
    </location>
</feature>
<dbReference type="AlphaFoldDB" id="A0A366HUX0"/>
<dbReference type="Proteomes" id="UP000253426">
    <property type="component" value="Unassembled WGS sequence"/>
</dbReference>
<gene>
    <name evidence="10" type="ORF">DES53_101447</name>
</gene>
<comment type="subcellular location">
    <subcellularLocation>
        <location evidence="1">Cell membrane</location>
        <topology evidence="1">Multi-pass membrane protein</topology>
    </subcellularLocation>
</comment>
<evidence type="ECO:0000256" key="4">
    <source>
        <dbReference type="ARBA" id="ARBA00022692"/>
    </source>
</evidence>
<dbReference type="Pfam" id="PF09721">
    <property type="entry name" value="Exosortase_EpsH"/>
    <property type="match status" value="1"/>
</dbReference>